<dbReference type="Pfam" id="PF00528">
    <property type="entry name" value="BPD_transp_1"/>
    <property type="match status" value="1"/>
</dbReference>
<dbReference type="Proteomes" id="UP000721236">
    <property type="component" value="Unassembled WGS sequence"/>
</dbReference>
<keyword evidence="6 7" id="KW-0472">Membrane</keyword>
<evidence type="ECO:0000256" key="7">
    <source>
        <dbReference type="RuleBase" id="RU363032"/>
    </source>
</evidence>
<feature type="transmembrane region" description="Helical" evidence="7">
    <location>
        <begin position="24"/>
        <end position="45"/>
    </location>
</feature>
<dbReference type="PANTHER" id="PTHR43163:SF6">
    <property type="entry name" value="DIPEPTIDE TRANSPORT SYSTEM PERMEASE PROTEIN DPPB-RELATED"/>
    <property type="match status" value="1"/>
</dbReference>
<keyword evidence="3" id="KW-1003">Cell membrane</keyword>
<dbReference type="CDD" id="cd06261">
    <property type="entry name" value="TM_PBP2"/>
    <property type="match status" value="1"/>
</dbReference>
<feature type="transmembrane region" description="Helical" evidence="7">
    <location>
        <begin position="118"/>
        <end position="141"/>
    </location>
</feature>
<comment type="subcellular location">
    <subcellularLocation>
        <location evidence="1 7">Cell membrane</location>
        <topology evidence="1 7">Multi-pass membrane protein</topology>
    </subcellularLocation>
</comment>
<evidence type="ECO:0000256" key="2">
    <source>
        <dbReference type="ARBA" id="ARBA00022448"/>
    </source>
</evidence>
<dbReference type="SUPFAM" id="SSF161098">
    <property type="entry name" value="MetI-like"/>
    <property type="match status" value="1"/>
</dbReference>
<evidence type="ECO:0000256" key="3">
    <source>
        <dbReference type="ARBA" id="ARBA00022475"/>
    </source>
</evidence>
<evidence type="ECO:0000259" key="8">
    <source>
        <dbReference type="PROSITE" id="PS50928"/>
    </source>
</evidence>
<dbReference type="EMBL" id="CAJZAH010000002">
    <property type="protein sequence ID" value="CAG9171099.1"/>
    <property type="molecule type" value="Genomic_DNA"/>
</dbReference>
<keyword evidence="10" id="KW-1185">Reference proteome</keyword>
<dbReference type="InterPro" id="IPR035906">
    <property type="entry name" value="MetI-like_sf"/>
</dbReference>
<evidence type="ECO:0000256" key="4">
    <source>
        <dbReference type="ARBA" id="ARBA00022692"/>
    </source>
</evidence>
<proteinExistence type="inferred from homology"/>
<feature type="domain" description="ABC transmembrane type-1" evidence="8">
    <location>
        <begin position="114"/>
        <end position="319"/>
    </location>
</feature>
<protein>
    <submittedName>
        <fullName evidence="9">Dipeptide transport system permease protein DppB</fullName>
    </submittedName>
</protein>
<evidence type="ECO:0000256" key="6">
    <source>
        <dbReference type="ARBA" id="ARBA00023136"/>
    </source>
</evidence>
<keyword evidence="5 7" id="KW-1133">Transmembrane helix</keyword>
<sequence length="333" mass="36735">MQNRVDGILADGGLAMSAYVLRRLLALVPTLLFASLIVFTIVRMVPGDVIDLMLSQNDISADTKTREDLVRALGLDRPMWQQYLHWVGDIVLRGDLGQSLWQNEPVLSMVASRIPATVSLGVLALIVALTVALPIGVLSAIRQDSAADYVARSFSILMLAVPSFWLGTMVMVFPSVWWGWSPEARYVPFLEDPVQHVRNMLIPAIVLGMALSAITMRMTRTMMLEVLRQDYIRTAWAKGLNEPLVVMRHALRNALIPVVTLIGLQAPLLIGGAVIIEQIFALPGMGLLLLDAVHQRDYPVVTGVFLVVGVAVMLINLLVDLSYGLFDPKVRHR</sequence>
<dbReference type="InterPro" id="IPR000515">
    <property type="entry name" value="MetI-like"/>
</dbReference>
<reference evidence="9 10" key="1">
    <citation type="submission" date="2021-08" db="EMBL/GenBank/DDBJ databases">
        <authorList>
            <person name="Peeters C."/>
        </authorList>
    </citation>
    <scope>NUCLEOTIDE SEQUENCE [LARGE SCALE GENOMIC DNA]</scope>
    <source>
        <strain evidence="9 10">LMG 21510</strain>
    </source>
</reference>
<feature type="transmembrane region" description="Helical" evidence="7">
    <location>
        <begin position="300"/>
        <end position="326"/>
    </location>
</feature>
<dbReference type="InterPro" id="IPR045621">
    <property type="entry name" value="BPD_transp_1_N"/>
</dbReference>
<feature type="transmembrane region" description="Helical" evidence="7">
    <location>
        <begin position="254"/>
        <end position="280"/>
    </location>
</feature>
<evidence type="ECO:0000256" key="5">
    <source>
        <dbReference type="ARBA" id="ARBA00022989"/>
    </source>
</evidence>
<name>A0ABN7YCC5_9BURK</name>
<dbReference type="PANTHER" id="PTHR43163">
    <property type="entry name" value="DIPEPTIDE TRANSPORT SYSTEM PERMEASE PROTEIN DPPB-RELATED"/>
    <property type="match status" value="1"/>
</dbReference>
<comment type="similarity">
    <text evidence="7">Belongs to the binding-protein-dependent transport system permease family.</text>
</comment>
<comment type="caution">
    <text evidence="9">The sequence shown here is derived from an EMBL/GenBank/DDBJ whole genome shotgun (WGS) entry which is preliminary data.</text>
</comment>
<keyword evidence="4 7" id="KW-0812">Transmembrane</keyword>
<feature type="transmembrane region" description="Helical" evidence="7">
    <location>
        <begin position="153"/>
        <end position="180"/>
    </location>
</feature>
<evidence type="ECO:0000313" key="10">
    <source>
        <dbReference type="Proteomes" id="UP000721236"/>
    </source>
</evidence>
<dbReference type="Gene3D" id="1.10.3720.10">
    <property type="entry name" value="MetI-like"/>
    <property type="match status" value="1"/>
</dbReference>
<gene>
    <name evidence="9" type="primary">dppB_3</name>
    <name evidence="9" type="ORF">LMG21510_01550</name>
</gene>
<accession>A0ABN7YCC5</accession>
<evidence type="ECO:0000256" key="1">
    <source>
        <dbReference type="ARBA" id="ARBA00004651"/>
    </source>
</evidence>
<keyword evidence="2 7" id="KW-0813">Transport</keyword>
<organism evidence="9 10">
    <name type="scientific">Cupriavidus respiraculi</name>
    <dbReference type="NCBI Taxonomy" id="195930"/>
    <lineage>
        <taxon>Bacteria</taxon>
        <taxon>Pseudomonadati</taxon>
        <taxon>Pseudomonadota</taxon>
        <taxon>Betaproteobacteria</taxon>
        <taxon>Burkholderiales</taxon>
        <taxon>Burkholderiaceae</taxon>
        <taxon>Cupriavidus</taxon>
    </lineage>
</organism>
<evidence type="ECO:0000313" key="9">
    <source>
        <dbReference type="EMBL" id="CAG9171099.1"/>
    </source>
</evidence>
<dbReference type="PROSITE" id="PS50928">
    <property type="entry name" value="ABC_TM1"/>
    <property type="match status" value="1"/>
</dbReference>
<feature type="transmembrane region" description="Helical" evidence="7">
    <location>
        <begin position="200"/>
        <end position="219"/>
    </location>
</feature>
<dbReference type="Pfam" id="PF19300">
    <property type="entry name" value="BPD_transp_1_N"/>
    <property type="match status" value="1"/>
</dbReference>